<protein>
    <submittedName>
        <fullName evidence="1">Uncharacterized protein</fullName>
    </submittedName>
</protein>
<proteinExistence type="predicted"/>
<evidence type="ECO:0000313" key="2">
    <source>
        <dbReference type="Proteomes" id="UP000798662"/>
    </source>
</evidence>
<gene>
    <name evidence="1" type="ORF">I4F81_011185</name>
</gene>
<keyword evidence="2" id="KW-1185">Reference proteome</keyword>
<dbReference type="Proteomes" id="UP000798662">
    <property type="component" value="Chromosome 3"/>
</dbReference>
<accession>A0ACC3CET3</accession>
<name>A0ACC3CET3_PYRYE</name>
<dbReference type="EMBL" id="CM020620">
    <property type="protein sequence ID" value="KAK1868702.1"/>
    <property type="molecule type" value="Genomic_DNA"/>
</dbReference>
<evidence type="ECO:0000313" key="1">
    <source>
        <dbReference type="EMBL" id="KAK1868702.1"/>
    </source>
</evidence>
<sequence length="573" mass="56587">MLHAGRSGFLHARATQALLIAVIVTTLAPPLFSSRPGTLPPVPLTFPPTPSLVLLAVTHGLTFTTPASLVAGCLFLYGTRHVERLASTGVHARRLTAAIALFAAYTLVAGAAGVAVLSGPWGVMGVLGLDAAIEVPPLSGGATPGVGVGDTGVMVGLAALALLSGGRGGGAAALGALLVGVVLRLRRGGSAMRAPPRVPPLEGESSTRGAAGTADAAGDTVAAAVSAGPGLVGGNSVSNGRHGTRDGASGGAELEEPTVGDDEEEEAADEGVAALAAMGFSVERSREALAAAGGDAQTAAEMLLAGGPLAALLDARTRLGGGARLVCVYAGGDSGTSTTGGTKSAGDAVPHPQSPPPAKASFSSAAFHAATNLGGVPSLLVAADADGPGVWGGYNPVGWDSRDDYRDSLTAFLFREPPVGSAEAAAGAAAVAEASAIAAAEAEDGRMGLDTPAPATVWDGGDGSILVAEKVGGSGAAVFDFADWAVRWGSDALAMPMNDAKGLPLDRAVSVLGTQYGVLPGGGRTVFGEGRSSVSVRALRVFVSEQWAPSPKQGGEAEEKPKEGGLFGRLFGR</sequence>
<comment type="caution">
    <text evidence="1">The sequence shown here is derived from an EMBL/GenBank/DDBJ whole genome shotgun (WGS) entry which is preliminary data.</text>
</comment>
<organism evidence="1 2">
    <name type="scientific">Pyropia yezoensis</name>
    <name type="common">Susabi-nori</name>
    <name type="synonym">Porphyra yezoensis</name>
    <dbReference type="NCBI Taxonomy" id="2788"/>
    <lineage>
        <taxon>Eukaryota</taxon>
        <taxon>Rhodophyta</taxon>
        <taxon>Bangiophyceae</taxon>
        <taxon>Bangiales</taxon>
        <taxon>Bangiaceae</taxon>
        <taxon>Pyropia</taxon>
    </lineage>
</organism>
<reference evidence="1" key="1">
    <citation type="submission" date="2019-11" db="EMBL/GenBank/DDBJ databases">
        <title>Nori genome reveals adaptations in red seaweeds to the harsh intertidal environment.</title>
        <authorList>
            <person name="Wang D."/>
            <person name="Mao Y."/>
        </authorList>
    </citation>
    <scope>NUCLEOTIDE SEQUENCE</scope>
    <source>
        <tissue evidence="1">Gametophyte</tissue>
    </source>
</reference>